<dbReference type="PANTHER" id="PTHR33734:SF22">
    <property type="entry name" value="MEMBRANE-BOUND LYTIC MUREIN TRANSGLYCOSYLASE D"/>
    <property type="match status" value="1"/>
</dbReference>
<dbReference type="AlphaFoldDB" id="A0A2U1JKB0"/>
<dbReference type="Gene3D" id="3.10.350.10">
    <property type="entry name" value="LysM domain"/>
    <property type="match status" value="5"/>
</dbReference>
<feature type="signal peptide" evidence="2">
    <location>
        <begin position="1"/>
        <end position="20"/>
    </location>
</feature>
<keyword evidence="5" id="KW-1185">Reference proteome</keyword>
<dbReference type="GO" id="GO:0000270">
    <property type="term" value="P:peptidoglycan metabolic process"/>
    <property type="evidence" value="ECO:0007669"/>
    <property type="project" value="InterPro"/>
</dbReference>
<dbReference type="InterPro" id="IPR023346">
    <property type="entry name" value="Lysozyme-like_dom_sf"/>
</dbReference>
<dbReference type="InterPro" id="IPR018392">
    <property type="entry name" value="LysM"/>
</dbReference>
<dbReference type="OrthoDB" id="9815002at2"/>
<name>A0A2U1JKB0_9FLAO</name>
<accession>A0A2U1JKB0</accession>
<dbReference type="Proteomes" id="UP000245449">
    <property type="component" value="Unassembled WGS sequence"/>
</dbReference>
<feature type="domain" description="LysM" evidence="3">
    <location>
        <begin position="399"/>
        <end position="442"/>
    </location>
</feature>
<feature type="chain" id="PRO_5015773974" evidence="2">
    <location>
        <begin position="21"/>
        <end position="766"/>
    </location>
</feature>
<comment type="similarity">
    <text evidence="1">Belongs to the transglycosylase Slt family.</text>
</comment>
<dbReference type="Pfam" id="PF01476">
    <property type="entry name" value="LysM"/>
    <property type="match status" value="5"/>
</dbReference>
<reference evidence="4 5" key="1">
    <citation type="submission" date="2018-04" db="EMBL/GenBank/DDBJ databases">
        <title>Flavobacterium sp. nov., isolated from glacier ice.</title>
        <authorList>
            <person name="Liu Q."/>
            <person name="Xin Y.-H."/>
        </authorList>
    </citation>
    <scope>NUCLEOTIDE SEQUENCE [LARGE SCALE GENOMIC DNA]</scope>
    <source>
        <strain evidence="4 5">RB1R5</strain>
    </source>
</reference>
<dbReference type="EMBL" id="QCZI01000006">
    <property type="protein sequence ID" value="PWA05580.1"/>
    <property type="molecule type" value="Genomic_DNA"/>
</dbReference>
<organism evidence="4 5">
    <name type="scientific">Flavobacterium psychrotolerans</name>
    <dbReference type="NCBI Taxonomy" id="2169410"/>
    <lineage>
        <taxon>Bacteria</taxon>
        <taxon>Pseudomonadati</taxon>
        <taxon>Bacteroidota</taxon>
        <taxon>Flavobacteriia</taxon>
        <taxon>Flavobacteriales</taxon>
        <taxon>Flavobacteriaceae</taxon>
        <taxon>Flavobacterium</taxon>
    </lineage>
</organism>
<dbReference type="GO" id="GO:0008932">
    <property type="term" value="F:lytic endotransglycosylase activity"/>
    <property type="evidence" value="ECO:0007669"/>
    <property type="project" value="TreeGrafter"/>
</dbReference>
<dbReference type="CDD" id="cd16894">
    <property type="entry name" value="MltD-like"/>
    <property type="match status" value="1"/>
</dbReference>
<evidence type="ECO:0000313" key="4">
    <source>
        <dbReference type="EMBL" id="PWA05580.1"/>
    </source>
</evidence>
<feature type="domain" description="LysM" evidence="3">
    <location>
        <begin position="585"/>
        <end position="628"/>
    </location>
</feature>
<dbReference type="PANTHER" id="PTHR33734">
    <property type="entry name" value="LYSM DOMAIN-CONTAINING GPI-ANCHORED PROTEIN 2"/>
    <property type="match status" value="1"/>
</dbReference>
<sequence>MNLKKITLSVLLLIAGNAFAQDISSNSIKLQSNISYLDSIKRTFINDNIASCVDSLWLKELTSLDLYNDLETDIKTINLDQKVDYELPTALLKARLKEMDAKSPFNIEYNQGLENIIKSFLKNRKKSFERLMATSEYYFPIFEEALSKQNVPLEIKYLAVVESALNPKAVSRVGATGLWQFMYQTGKQYNLNIDSYVDDRSDPLKASEAAAQYMTNMYKIFGDWDLVLASYNSGPGNVAKAIRRSGGQQNYWNIRKNLPEETQGYVPAFLATMYIYEYHKEHGIIPNRAIVKQFATDTIMIKKQMSFKQISDLLDIPVAQLQLLNPQYKLNVIPAYNDKKHFLRLPSQKIAVFTSNEEKIYAYAQRELDQREKPFTRLQRAFASRDSIKGDSYVVSKTKFHKVKRGDNLSEIADRYDVSMSQIKKWNKLKGNKAPLGRNLKIITSERIAVKEKKKTIDTISVTKNTESIALNSNTVVQAQTKEPKELKVYKEEKVVTFKDITTIYKVKKGDNLGEISDKYGVTIVQVKKWNKLKSNNVALGKKLKIITNEKIVTTVKKLVKSESIASYEKPKKDQKANASEKQATFYVVQQGDNLIAISRKYNVSVDDLKQLNNLEDNNIQLESKLKIADITVDEQSETAPKTEIKNVEYVIQKGDNLRTIASKNDVAISDLKTWNDLSGDNIQIGTKIIVGKKLIADANQAVVEKHAKKDKVSKTEKEDHYYVQKGDSLFSIAKKYPGITISDIKKWNRISGNELKPGMKLKING</sequence>
<evidence type="ECO:0000256" key="2">
    <source>
        <dbReference type="SAM" id="SignalP"/>
    </source>
</evidence>
<evidence type="ECO:0000259" key="3">
    <source>
        <dbReference type="PROSITE" id="PS51782"/>
    </source>
</evidence>
<evidence type="ECO:0000313" key="5">
    <source>
        <dbReference type="Proteomes" id="UP000245449"/>
    </source>
</evidence>
<dbReference type="SUPFAM" id="SSF54106">
    <property type="entry name" value="LysM domain"/>
    <property type="match status" value="5"/>
</dbReference>
<dbReference type="PROSITE" id="PS51782">
    <property type="entry name" value="LYSM"/>
    <property type="match status" value="5"/>
</dbReference>
<dbReference type="PROSITE" id="PS00922">
    <property type="entry name" value="TRANSGLYCOSYLASE"/>
    <property type="match status" value="1"/>
</dbReference>
<keyword evidence="2" id="KW-0732">Signal</keyword>
<feature type="domain" description="LysM" evidence="3">
    <location>
        <begin position="648"/>
        <end position="691"/>
    </location>
</feature>
<dbReference type="CDD" id="cd00118">
    <property type="entry name" value="LysM"/>
    <property type="match status" value="5"/>
</dbReference>
<dbReference type="RefSeq" id="WP_116724507.1">
    <property type="nucleotide sequence ID" value="NZ_QCZI01000006.1"/>
</dbReference>
<dbReference type="InterPro" id="IPR036779">
    <property type="entry name" value="LysM_dom_sf"/>
</dbReference>
<feature type="domain" description="LysM" evidence="3">
    <location>
        <begin position="503"/>
        <end position="546"/>
    </location>
</feature>
<evidence type="ECO:0000256" key="1">
    <source>
        <dbReference type="ARBA" id="ARBA00007734"/>
    </source>
</evidence>
<proteinExistence type="inferred from homology"/>
<dbReference type="SUPFAM" id="SSF53955">
    <property type="entry name" value="Lysozyme-like"/>
    <property type="match status" value="1"/>
</dbReference>
<dbReference type="Pfam" id="PF01464">
    <property type="entry name" value="SLT"/>
    <property type="match status" value="1"/>
</dbReference>
<dbReference type="Gene3D" id="1.10.530.10">
    <property type="match status" value="1"/>
</dbReference>
<dbReference type="InterPro" id="IPR008258">
    <property type="entry name" value="Transglycosylase_SLT_dom_1"/>
</dbReference>
<gene>
    <name evidence="4" type="ORF">DB895_06235</name>
</gene>
<feature type="domain" description="LysM" evidence="3">
    <location>
        <begin position="720"/>
        <end position="764"/>
    </location>
</feature>
<dbReference type="SMART" id="SM00257">
    <property type="entry name" value="LysM"/>
    <property type="match status" value="5"/>
</dbReference>
<dbReference type="InterPro" id="IPR000189">
    <property type="entry name" value="Transglyc_AS"/>
</dbReference>
<protein>
    <submittedName>
        <fullName evidence="4">Lytic transglycosylase</fullName>
    </submittedName>
</protein>
<comment type="caution">
    <text evidence="4">The sequence shown here is derived from an EMBL/GenBank/DDBJ whole genome shotgun (WGS) entry which is preliminary data.</text>
</comment>
<dbReference type="GO" id="GO:0016020">
    <property type="term" value="C:membrane"/>
    <property type="evidence" value="ECO:0007669"/>
    <property type="project" value="InterPro"/>
</dbReference>